<dbReference type="AlphaFoldDB" id="A0A0D0IT16"/>
<reference evidence="1 2" key="1">
    <citation type="submission" date="2015-01" db="EMBL/GenBank/DDBJ databases">
        <title>Draft genome sequence of Leucobacter komagatae strain VKM ST2845.</title>
        <authorList>
            <person name="Karlyshev A.V."/>
            <person name="Kudryashova E.B."/>
        </authorList>
    </citation>
    <scope>NUCLEOTIDE SEQUENCE [LARGE SCALE GENOMIC DNA]</scope>
    <source>
        <strain evidence="1 2">VKM ST2845</strain>
    </source>
</reference>
<sequence>MPVAQRIAQAVEHYGEAEVIARSISLMDGKYEGEDFLLYVGGEHAQGILNGAPVLYWPELWGLRALQHVWSDAAISPVLDALRNPAWRVREMGCRVIALRGLPAAEELLALIGDGTPRVRAAAARALGAVGSPEDIEGIRTFTKDPVLEVRRSAQQGIETLRSRFPSTR</sequence>
<evidence type="ECO:0000313" key="2">
    <source>
        <dbReference type="Proteomes" id="UP000032120"/>
    </source>
</evidence>
<evidence type="ECO:0008006" key="3">
    <source>
        <dbReference type="Google" id="ProtNLM"/>
    </source>
</evidence>
<accession>A0A0D0IT16</accession>
<dbReference type="Pfam" id="PF13646">
    <property type="entry name" value="HEAT_2"/>
    <property type="match status" value="1"/>
</dbReference>
<evidence type="ECO:0000313" key="1">
    <source>
        <dbReference type="EMBL" id="KIP52608.1"/>
    </source>
</evidence>
<organism evidence="1 2">
    <name type="scientific">Leucobacter komagatae</name>
    <dbReference type="NCBI Taxonomy" id="55969"/>
    <lineage>
        <taxon>Bacteria</taxon>
        <taxon>Bacillati</taxon>
        <taxon>Actinomycetota</taxon>
        <taxon>Actinomycetes</taxon>
        <taxon>Micrococcales</taxon>
        <taxon>Microbacteriaceae</taxon>
        <taxon>Leucobacter</taxon>
    </lineage>
</organism>
<dbReference type="Proteomes" id="UP000032120">
    <property type="component" value="Unassembled WGS sequence"/>
</dbReference>
<comment type="caution">
    <text evidence="1">The sequence shown here is derived from an EMBL/GenBank/DDBJ whole genome shotgun (WGS) entry which is preliminary data.</text>
</comment>
<dbReference type="EMBL" id="JXSQ01000009">
    <property type="protein sequence ID" value="KIP52608.1"/>
    <property type="molecule type" value="Genomic_DNA"/>
</dbReference>
<gene>
    <name evidence="1" type="ORF">SD72_08285</name>
</gene>
<name>A0A0D0IT16_9MICO</name>
<proteinExistence type="predicted"/>
<dbReference type="InterPro" id="IPR016024">
    <property type="entry name" value="ARM-type_fold"/>
</dbReference>
<dbReference type="SUPFAM" id="SSF48371">
    <property type="entry name" value="ARM repeat"/>
    <property type="match status" value="1"/>
</dbReference>
<dbReference type="InterPro" id="IPR011989">
    <property type="entry name" value="ARM-like"/>
</dbReference>
<dbReference type="Gene3D" id="1.25.10.10">
    <property type="entry name" value="Leucine-rich Repeat Variant"/>
    <property type="match status" value="1"/>
</dbReference>
<keyword evidence="2" id="KW-1185">Reference proteome</keyword>
<protein>
    <recommendedName>
        <fullName evidence="3">HEAT repeat protein</fullName>
    </recommendedName>
</protein>